<keyword evidence="2" id="KW-0255">Endonuclease</keyword>
<dbReference type="Gene3D" id="3.60.10.10">
    <property type="entry name" value="Endonuclease/exonuclease/phosphatase"/>
    <property type="match status" value="1"/>
</dbReference>
<evidence type="ECO:0000313" key="2">
    <source>
        <dbReference type="EMBL" id="MFC4294489.1"/>
    </source>
</evidence>
<dbReference type="SUPFAM" id="SSF56219">
    <property type="entry name" value="DNase I-like"/>
    <property type="match status" value="1"/>
</dbReference>
<accession>A0ABV8RMK1</accession>
<reference evidence="3" key="1">
    <citation type="journal article" date="2019" name="Int. J. Syst. Evol. Microbiol.">
        <title>The Global Catalogue of Microorganisms (GCM) 10K type strain sequencing project: providing services to taxonomists for standard genome sequencing and annotation.</title>
        <authorList>
            <consortium name="The Broad Institute Genomics Platform"/>
            <consortium name="The Broad Institute Genome Sequencing Center for Infectious Disease"/>
            <person name="Wu L."/>
            <person name="Ma J."/>
        </authorList>
    </citation>
    <scope>NUCLEOTIDE SEQUENCE [LARGE SCALE GENOMIC DNA]</scope>
    <source>
        <strain evidence="3">CGMCC 1.12989</strain>
    </source>
</reference>
<sequence length="303" mass="32081">MTYNVEGLPWPVRWGRGAALESIGERLAWLRQRGRQPHVVALQEAFSDDAKAIGKAAGYANVVAGPSATERDGGNVSDWRFIDAGRWVKGETEGKVLDSGLLILSDYPVVRVRRMAFPAGACAGYDCLANKGAVMVTVKIPGVSTPVDIVDTHLNSRHASGVPDLRSNAAYARQTAVLGKFLSANHDPATPLLVAGDFNMGPRPVRRAALLAALEPTSGVTPGSSVRDGLSGCLARSDAAVGDPADARWILRRGRDWQFIGNGTAATLAPRDATVLFGREPGGAMLSDHMGFEVTYRVAKPAA</sequence>
<keyword evidence="3" id="KW-1185">Reference proteome</keyword>
<comment type="caution">
    <text evidence="2">The sequence shown here is derived from an EMBL/GenBank/DDBJ whole genome shotgun (WGS) entry which is preliminary data.</text>
</comment>
<dbReference type="RefSeq" id="WP_379537939.1">
    <property type="nucleotide sequence ID" value="NZ_JBHSDR010000003.1"/>
</dbReference>
<keyword evidence="2" id="KW-0540">Nuclease</keyword>
<keyword evidence="2" id="KW-0378">Hydrolase</keyword>
<dbReference type="Pfam" id="PF03372">
    <property type="entry name" value="Exo_endo_phos"/>
    <property type="match status" value="1"/>
</dbReference>
<dbReference type="EMBL" id="JBHSDR010000003">
    <property type="protein sequence ID" value="MFC4294489.1"/>
    <property type="molecule type" value="Genomic_DNA"/>
</dbReference>
<dbReference type="PANTHER" id="PTHR16320">
    <property type="entry name" value="SPHINGOMYELINASE FAMILY MEMBER"/>
    <property type="match status" value="1"/>
</dbReference>
<evidence type="ECO:0000313" key="3">
    <source>
        <dbReference type="Proteomes" id="UP001595828"/>
    </source>
</evidence>
<protein>
    <submittedName>
        <fullName evidence="2">Endonuclease/exonuclease/phosphatase family protein</fullName>
    </submittedName>
</protein>
<organism evidence="2 3">
    <name type="scientific">Novosphingobium tardum</name>
    <dbReference type="NCBI Taxonomy" id="1538021"/>
    <lineage>
        <taxon>Bacteria</taxon>
        <taxon>Pseudomonadati</taxon>
        <taxon>Pseudomonadota</taxon>
        <taxon>Alphaproteobacteria</taxon>
        <taxon>Sphingomonadales</taxon>
        <taxon>Sphingomonadaceae</taxon>
        <taxon>Novosphingobium</taxon>
    </lineage>
</organism>
<evidence type="ECO:0000259" key="1">
    <source>
        <dbReference type="Pfam" id="PF03372"/>
    </source>
</evidence>
<dbReference type="GO" id="GO:0004519">
    <property type="term" value="F:endonuclease activity"/>
    <property type="evidence" value="ECO:0007669"/>
    <property type="project" value="UniProtKB-KW"/>
</dbReference>
<name>A0ABV8RMK1_9SPHN</name>
<proteinExistence type="predicted"/>
<dbReference type="InterPro" id="IPR005135">
    <property type="entry name" value="Endo/exonuclease/phosphatase"/>
</dbReference>
<dbReference type="PANTHER" id="PTHR16320:SF23">
    <property type="entry name" value="SPHINGOMYELINASE C 1"/>
    <property type="match status" value="1"/>
</dbReference>
<dbReference type="InterPro" id="IPR036691">
    <property type="entry name" value="Endo/exonu/phosph_ase_sf"/>
</dbReference>
<feature type="domain" description="Endonuclease/exonuclease/phosphatase" evidence="1">
    <location>
        <begin position="1"/>
        <end position="229"/>
    </location>
</feature>
<dbReference type="InterPro" id="IPR038772">
    <property type="entry name" value="Sph/SMPD2-like"/>
</dbReference>
<gene>
    <name evidence="2" type="ORF">ACFO0A_05380</name>
</gene>
<dbReference type="Proteomes" id="UP001595828">
    <property type="component" value="Unassembled WGS sequence"/>
</dbReference>